<protein>
    <submittedName>
        <fullName evidence="1">Uncharacterized protein</fullName>
    </submittedName>
</protein>
<accession>U6F7C9</accession>
<dbReference type="Proteomes" id="UP000017247">
    <property type="component" value="Unassembled WGS sequence"/>
</dbReference>
<dbReference type="HOGENOM" id="CLU_130360_0_0_9"/>
<evidence type="ECO:0000313" key="1">
    <source>
        <dbReference type="EMBL" id="CDI59882.1"/>
    </source>
</evidence>
<organism evidence="1 2">
    <name type="scientific">Lactobacillus helveticus CIRM-BIA 104</name>
    <dbReference type="NCBI Taxonomy" id="1226333"/>
    <lineage>
        <taxon>Bacteria</taxon>
        <taxon>Bacillati</taxon>
        <taxon>Bacillota</taxon>
        <taxon>Bacilli</taxon>
        <taxon>Lactobacillales</taxon>
        <taxon>Lactobacillaceae</taxon>
        <taxon>Lactobacillus</taxon>
    </lineage>
</organism>
<reference evidence="1" key="1">
    <citation type="submission" date="2013-09" db="EMBL/GenBank/DDBJ databases">
        <title>Draft Genome Sequence of five Lactobacillus helveticus strains CIRM-BIA 101T, 103, 104, 951 and 953 isolated from milk product.</title>
        <authorList>
            <person name="Valence F."/>
            <person name="Chuat V."/>
            <person name="Ma L."/>
            <person name="Creno S."/>
            <person name="Falentin H."/>
            <person name="Lortal S."/>
            <person name="Bizet C."/>
            <person name="Clermont D."/>
            <person name="Loux V."/>
            <person name="Bouchier C."/>
            <person name="Cousin S."/>
        </authorList>
    </citation>
    <scope>NUCLEOTIDE SEQUENCE [LARGE SCALE GENOMIC DNA]</scope>
    <source>
        <strain evidence="1">CIRM-BIA 104</strain>
    </source>
</reference>
<evidence type="ECO:0000313" key="2">
    <source>
        <dbReference type="Proteomes" id="UP000017247"/>
    </source>
</evidence>
<proteinExistence type="predicted"/>
<dbReference type="RefSeq" id="WP_023191551.1">
    <property type="nucleotide sequence ID" value="NZ_HG531002.1"/>
</dbReference>
<sequence>MMIIPKEISETTGKVKINAIVNLYNTSQRQTYGEFVNNKLYICVRIPNNIEAAKKLDDKLVKLRESIGNSYPEYSFTGFDRKGSYYICVGTK</sequence>
<gene>
    <name evidence="1" type="ORF">LHCIRMBIA104_00322</name>
</gene>
<dbReference type="EMBL" id="CBUL010000033">
    <property type="protein sequence ID" value="CDI59882.1"/>
    <property type="molecule type" value="Genomic_DNA"/>
</dbReference>
<name>U6F7C9_LACHE</name>
<comment type="caution">
    <text evidence="1">The sequence shown here is derived from an EMBL/GenBank/DDBJ whole genome shotgun (WGS) entry which is preliminary data.</text>
</comment>
<dbReference type="AlphaFoldDB" id="U6F7C9"/>